<evidence type="ECO:0000256" key="6">
    <source>
        <dbReference type="SAM" id="Phobius"/>
    </source>
</evidence>
<dbReference type="PANTHER" id="PTHR23508">
    <property type="entry name" value="CARBOXYLIC ACID TRANSPORTER PROTEIN HOMOLOG"/>
    <property type="match status" value="1"/>
</dbReference>
<dbReference type="GO" id="GO:0005886">
    <property type="term" value="C:plasma membrane"/>
    <property type="evidence" value="ECO:0007669"/>
    <property type="project" value="TreeGrafter"/>
</dbReference>
<feature type="domain" description="Major facilitator superfamily (MFS) profile" evidence="7">
    <location>
        <begin position="36"/>
        <end position="445"/>
    </location>
</feature>
<evidence type="ECO:0000256" key="4">
    <source>
        <dbReference type="ARBA" id="ARBA00023136"/>
    </source>
</evidence>
<evidence type="ECO:0000313" key="9">
    <source>
        <dbReference type="Proteomes" id="UP000054166"/>
    </source>
</evidence>
<evidence type="ECO:0000313" key="8">
    <source>
        <dbReference type="EMBL" id="KIM76832.1"/>
    </source>
</evidence>
<dbReference type="STRING" id="765440.A0A0C3BHJ0"/>
<feature type="transmembrane region" description="Helical" evidence="6">
    <location>
        <begin position="192"/>
        <end position="211"/>
    </location>
</feature>
<feature type="transmembrane region" description="Helical" evidence="6">
    <location>
        <begin position="161"/>
        <end position="180"/>
    </location>
</feature>
<keyword evidence="9" id="KW-1185">Reference proteome</keyword>
<dbReference type="GO" id="GO:0015355">
    <property type="term" value="F:secondary active monocarboxylate transmembrane transporter activity"/>
    <property type="evidence" value="ECO:0007669"/>
    <property type="project" value="TreeGrafter"/>
</dbReference>
<feature type="transmembrane region" description="Helical" evidence="6">
    <location>
        <begin position="289"/>
        <end position="311"/>
    </location>
</feature>
<keyword evidence="2 6" id="KW-0812">Transmembrane</keyword>
<organism evidence="8 9">
    <name type="scientific">Piloderma croceum (strain F 1598)</name>
    <dbReference type="NCBI Taxonomy" id="765440"/>
    <lineage>
        <taxon>Eukaryota</taxon>
        <taxon>Fungi</taxon>
        <taxon>Dikarya</taxon>
        <taxon>Basidiomycota</taxon>
        <taxon>Agaricomycotina</taxon>
        <taxon>Agaricomycetes</taxon>
        <taxon>Agaricomycetidae</taxon>
        <taxon>Atheliales</taxon>
        <taxon>Atheliaceae</taxon>
        <taxon>Piloderma</taxon>
    </lineage>
</organism>
<dbReference type="OrthoDB" id="5296287at2759"/>
<sequence>MALPYFITSLKPKRQYREGRSQWECLRELTWVQWAQFFSGWLAWNCDAIDFFSVSLSVTNLEAQFHKSAHELTTSITLTLLFRSVGAIIFGIISDRFGRKWPLVWNLALCSILQLGSGFVQTFPQFLGVRSLFGIAMGGIWGLATSMALENLPAELRGLGSGILQQGYAVGYLIAAVINLTLVPETSSGWRSLFWCGSGISMFAAFIQMFVPESALFLRAKEIERARGTTTAHKTRIFMQEIRTMLRRHWLLCIYAILLMTGFNFLAHGSQDLYPTYLQASKNISAHDSTVATIIGNCGAVAGGAVAGLISQFIGRRLTIIIFVCVIGVFIPLWILPSTFGALSAGAFCIQFGVQGAWGVVPIQLSEISPPAFRATFPGVAYQVGNMVSSASAQIETTGGDNLKTFINENGKQVQVPDYATVQGILIGVVSAFVIFITIIGPENHSAHFEKAKAAFEEGAGKDELIDDESSVTKEKGSHDGLSSVLDEKRNAENSHGV</sequence>
<feature type="transmembrane region" description="Helical" evidence="6">
    <location>
        <begin position="249"/>
        <end position="269"/>
    </location>
</feature>
<dbReference type="EMBL" id="KN833031">
    <property type="protein sequence ID" value="KIM76832.1"/>
    <property type="molecule type" value="Genomic_DNA"/>
</dbReference>
<feature type="transmembrane region" description="Helical" evidence="6">
    <location>
        <begin position="129"/>
        <end position="149"/>
    </location>
</feature>
<dbReference type="PROSITE" id="PS50850">
    <property type="entry name" value="MFS"/>
    <property type="match status" value="1"/>
</dbReference>
<evidence type="ECO:0000259" key="7">
    <source>
        <dbReference type="PROSITE" id="PS50850"/>
    </source>
</evidence>
<feature type="compositionally biased region" description="Basic and acidic residues" evidence="5">
    <location>
        <begin position="486"/>
        <end position="498"/>
    </location>
</feature>
<gene>
    <name evidence="8" type="ORF">PILCRDRAFT_826042</name>
</gene>
<dbReference type="InterPro" id="IPR005828">
    <property type="entry name" value="MFS_sugar_transport-like"/>
</dbReference>
<dbReference type="PANTHER" id="PTHR23508:SF10">
    <property type="entry name" value="CARBOXYLIC ACID TRANSPORTER PROTEIN HOMOLOG"/>
    <property type="match status" value="1"/>
</dbReference>
<dbReference type="AlphaFoldDB" id="A0A0C3BHJ0"/>
<keyword evidence="4 6" id="KW-0472">Membrane</keyword>
<dbReference type="InterPro" id="IPR020846">
    <property type="entry name" value="MFS_dom"/>
</dbReference>
<comment type="subcellular location">
    <subcellularLocation>
        <location evidence="1">Membrane</location>
        <topology evidence="1">Multi-pass membrane protein</topology>
    </subcellularLocation>
</comment>
<evidence type="ECO:0000256" key="2">
    <source>
        <dbReference type="ARBA" id="ARBA00022692"/>
    </source>
</evidence>
<protein>
    <recommendedName>
        <fullName evidence="7">Major facilitator superfamily (MFS) profile domain-containing protein</fullName>
    </recommendedName>
</protein>
<dbReference type="InterPro" id="IPR036259">
    <property type="entry name" value="MFS_trans_sf"/>
</dbReference>
<dbReference type="GO" id="GO:0035879">
    <property type="term" value="P:plasma membrane lactate transport"/>
    <property type="evidence" value="ECO:0007669"/>
    <property type="project" value="TreeGrafter"/>
</dbReference>
<evidence type="ECO:0000256" key="1">
    <source>
        <dbReference type="ARBA" id="ARBA00004141"/>
    </source>
</evidence>
<feature type="transmembrane region" description="Helical" evidence="6">
    <location>
        <begin position="72"/>
        <end position="92"/>
    </location>
</feature>
<reference evidence="9" key="2">
    <citation type="submission" date="2015-01" db="EMBL/GenBank/DDBJ databases">
        <title>Evolutionary Origins and Diversification of the Mycorrhizal Mutualists.</title>
        <authorList>
            <consortium name="DOE Joint Genome Institute"/>
            <consortium name="Mycorrhizal Genomics Consortium"/>
            <person name="Kohler A."/>
            <person name="Kuo A."/>
            <person name="Nagy L.G."/>
            <person name="Floudas D."/>
            <person name="Copeland A."/>
            <person name="Barry K.W."/>
            <person name="Cichocki N."/>
            <person name="Veneault-Fourrey C."/>
            <person name="LaButti K."/>
            <person name="Lindquist E.A."/>
            <person name="Lipzen A."/>
            <person name="Lundell T."/>
            <person name="Morin E."/>
            <person name="Murat C."/>
            <person name="Riley R."/>
            <person name="Ohm R."/>
            <person name="Sun H."/>
            <person name="Tunlid A."/>
            <person name="Henrissat B."/>
            <person name="Grigoriev I.V."/>
            <person name="Hibbett D.S."/>
            <person name="Martin F."/>
        </authorList>
    </citation>
    <scope>NUCLEOTIDE SEQUENCE [LARGE SCALE GENOMIC DNA]</scope>
    <source>
        <strain evidence="9">F 1598</strain>
    </source>
</reference>
<dbReference type="Pfam" id="PF00083">
    <property type="entry name" value="Sugar_tr"/>
    <property type="match status" value="1"/>
</dbReference>
<accession>A0A0C3BHJ0</accession>
<name>A0A0C3BHJ0_PILCF</name>
<feature type="transmembrane region" description="Helical" evidence="6">
    <location>
        <begin position="420"/>
        <end position="441"/>
    </location>
</feature>
<dbReference type="HOGENOM" id="CLU_001265_46_1_1"/>
<feature type="region of interest" description="Disordered" evidence="5">
    <location>
        <begin position="460"/>
        <end position="498"/>
    </location>
</feature>
<keyword evidence="3 6" id="KW-1133">Transmembrane helix</keyword>
<dbReference type="Gene3D" id="1.20.1250.20">
    <property type="entry name" value="MFS general substrate transporter like domains"/>
    <property type="match status" value="2"/>
</dbReference>
<dbReference type="FunFam" id="1.20.1250.20:FF:000340">
    <property type="entry name" value="MFS transporter, SHS family, lactate transporter"/>
    <property type="match status" value="1"/>
</dbReference>
<dbReference type="Proteomes" id="UP000054166">
    <property type="component" value="Unassembled WGS sequence"/>
</dbReference>
<dbReference type="InParanoid" id="A0A0C3BHJ0"/>
<proteinExistence type="predicted"/>
<evidence type="ECO:0000256" key="3">
    <source>
        <dbReference type="ARBA" id="ARBA00022989"/>
    </source>
</evidence>
<reference evidence="8 9" key="1">
    <citation type="submission" date="2014-04" db="EMBL/GenBank/DDBJ databases">
        <authorList>
            <consortium name="DOE Joint Genome Institute"/>
            <person name="Kuo A."/>
            <person name="Tarkka M."/>
            <person name="Buscot F."/>
            <person name="Kohler A."/>
            <person name="Nagy L.G."/>
            <person name="Floudas D."/>
            <person name="Copeland A."/>
            <person name="Barry K.W."/>
            <person name="Cichocki N."/>
            <person name="Veneault-Fourrey C."/>
            <person name="LaButti K."/>
            <person name="Lindquist E.A."/>
            <person name="Lipzen A."/>
            <person name="Lundell T."/>
            <person name="Morin E."/>
            <person name="Murat C."/>
            <person name="Sun H."/>
            <person name="Tunlid A."/>
            <person name="Henrissat B."/>
            <person name="Grigoriev I.V."/>
            <person name="Hibbett D.S."/>
            <person name="Martin F."/>
            <person name="Nordberg H.P."/>
            <person name="Cantor M.N."/>
            <person name="Hua S.X."/>
        </authorList>
    </citation>
    <scope>NUCLEOTIDE SEQUENCE [LARGE SCALE GENOMIC DNA]</scope>
    <source>
        <strain evidence="8 9">F 1598</strain>
    </source>
</reference>
<dbReference type="SUPFAM" id="SSF103473">
    <property type="entry name" value="MFS general substrate transporter"/>
    <property type="match status" value="1"/>
</dbReference>
<evidence type="ECO:0000256" key="5">
    <source>
        <dbReference type="SAM" id="MobiDB-lite"/>
    </source>
</evidence>
<feature type="transmembrane region" description="Helical" evidence="6">
    <location>
        <begin position="104"/>
        <end position="123"/>
    </location>
</feature>
<feature type="transmembrane region" description="Helical" evidence="6">
    <location>
        <begin position="318"/>
        <end position="336"/>
    </location>
</feature>